<dbReference type="InterPro" id="IPR032710">
    <property type="entry name" value="NTF2-like_dom_sf"/>
</dbReference>
<dbReference type="PATRIC" id="fig|318683.6.peg.2223"/>
<dbReference type="Gene3D" id="3.10.450.50">
    <property type="match status" value="1"/>
</dbReference>
<reference evidence="1 2" key="1">
    <citation type="submission" date="2015-06" db="EMBL/GenBank/DDBJ databases">
        <title>Improved classification and identification of acetic acid bacteria using matrix-assisted laser desorption/ionization time-of-flight mass spectrometry; Gluconobacter nephelii and Gluconobacter uchimurae are later heterotypic synonyms of Gluconobacter japonicus and Gluconobacter oxydans, respectively.</title>
        <authorList>
            <person name="Li L."/>
            <person name="Cleenwerck I."/>
            <person name="De Vuyst L."/>
            <person name="Vandamme P."/>
        </authorList>
    </citation>
    <scope>NUCLEOTIDE SEQUENCE [LARGE SCALE GENOMIC DNA]</scope>
    <source>
        <strain evidence="1 2">LMG 1768</strain>
    </source>
</reference>
<dbReference type="PIRSF" id="PIRSF029394">
    <property type="entry name" value="UCP029394"/>
    <property type="match status" value="1"/>
</dbReference>
<protein>
    <recommendedName>
        <fullName evidence="3">DUF4440 domain-containing protein</fullName>
    </recommendedName>
</protein>
<accession>A0A149THA6</accession>
<evidence type="ECO:0000313" key="2">
    <source>
        <dbReference type="Proteomes" id="UP000075636"/>
    </source>
</evidence>
<dbReference type="Proteomes" id="UP000075636">
    <property type="component" value="Unassembled WGS sequence"/>
</dbReference>
<dbReference type="OrthoDB" id="8420905at2"/>
<gene>
    <name evidence="1" type="ORF">AD945_10945</name>
</gene>
<evidence type="ECO:0008006" key="3">
    <source>
        <dbReference type="Google" id="ProtNLM"/>
    </source>
</evidence>
<dbReference type="InterPro" id="IPR016918">
    <property type="entry name" value="UCP029394"/>
</dbReference>
<sequence length="131" mass="14747">MQNTESAASAEIIELHRLLQDWFCGVGSSDPKDILDRMTPDYMMVGAAGRLVTFEMFAKVLPSLRGSRPGLVMEIEDVKVLHAFEGGMLAFYREIQTQGETRTERWSSVLFCAAGQGEQLLWKHLQETFCS</sequence>
<dbReference type="EMBL" id="LHZR01000110">
    <property type="protein sequence ID" value="KXV47114.1"/>
    <property type="molecule type" value="Genomic_DNA"/>
</dbReference>
<dbReference type="SUPFAM" id="SSF54427">
    <property type="entry name" value="NTF2-like"/>
    <property type="match status" value="1"/>
</dbReference>
<name>A0A149THA6_9PROT</name>
<proteinExistence type="predicted"/>
<organism evidence="1 2">
    <name type="scientific">Gluconobacter albidus</name>
    <dbReference type="NCBI Taxonomy" id="318683"/>
    <lineage>
        <taxon>Bacteria</taxon>
        <taxon>Pseudomonadati</taxon>
        <taxon>Pseudomonadota</taxon>
        <taxon>Alphaproteobacteria</taxon>
        <taxon>Acetobacterales</taxon>
        <taxon>Acetobacteraceae</taxon>
        <taxon>Gluconobacter</taxon>
    </lineage>
</organism>
<dbReference type="RefSeq" id="WP_062108814.1">
    <property type="nucleotide sequence ID" value="NZ_LHZR01000110.1"/>
</dbReference>
<dbReference type="AlphaFoldDB" id="A0A149THA6"/>
<evidence type="ECO:0000313" key="1">
    <source>
        <dbReference type="EMBL" id="KXV47114.1"/>
    </source>
</evidence>
<comment type="caution">
    <text evidence="1">The sequence shown here is derived from an EMBL/GenBank/DDBJ whole genome shotgun (WGS) entry which is preliminary data.</text>
</comment>